<dbReference type="Proteomes" id="UP000199647">
    <property type="component" value="Unassembled WGS sequence"/>
</dbReference>
<dbReference type="PANTHER" id="PTHR45947">
    <property type="entry name" value="SULFOQUINOVOSYL TRANSFERASE SQD2"/>
    <property type="match status" value="1"/>
</dbReference>
<dbReference type="InterPro" id="IPR050194">
    <property type="entry name" value="Glycosyltransferase_grp1"/>
</dbReference>
<sequence length="389" mass="41996">MPQSLSIIHVARAPVGGVFRHIGDLALAQTEAGHRVGMICDANTGGEFAAARIAELAPKLHHGIIRLPMSRSIGPTDLPSIAAVRRRIHAIAPDVIHGHGAKGGVYARLAAMWERTLGRKVVAFYAPHGGSLHFDPKSRKGRLYFLVERELERATDGLLHVSEYEATTYRAKVGVPRCPAFVVHNGLREEEFEPVKPVSGAATFLYIGELRDLKGVDLLIRAMALLKERGQPVSLAMVGDGPAEDKERYRRMIDEAGLADRISPYPPMPAREAFALAHIIVVPSRAESLPYIVLEAGAAGLPMIVSDVGGIPEIFEGETERLVEPGSAGALAGAMQAGLADPEALARQALLRRERLAEIFSLPVMAGRVEAIYRQALARRYKNAFSGSA</sequence>
<protein>
    <submittedName>
        <fullName evidence="3">Glycosyltransferase involved in cell wall bisynthesis</fullName>
    </submittedName>
</protein>
<proteinExistence type="predicted"/>
<dbReference type="EMBL" id="FOFG01000001">
    <property type="protein sequence ID" value="SEP63209.1"/>
    <property type="molecule type" value="Genomic_DNA"/>
</dbReference>
<dbReference type="Pfam" id="PF13439">
    <property type="entry name" value="Glyco_transf_4"/>
    <property type="match status" value="1"/>
</dbReference>
<keyword evidence="3" id="KW-0808">Transferase</keyword>
<accession>A0A1H8ZFE9</accession>
<evidence type="ECO:0000259" key="2">
    <source>
        <dbReference type="Pfam" id="PF13439"/>
    </source>
</evidence>
<feature type="domain" description="Glycosyltransferase subfamily 4-like N-terminal" evidence="2">
    <location>
        <begin position="15"/>
        <end position="187"/>
    </location>
</feature>
<dbReference type="Gene3D" id="3.40.50.2000">
    <property type="entry name" value="Glycogen Phosphorylase B"/>
    <property type="match status" value="2"/>
</dbReference>
<organism evidence="3 4">
    <name type="scientific">Faunimonas pinastri</name>
    <dbReference type="NCBI Taxonomy" id="1855383"/>
    <lineage>
        <taxon>Bacteria</taxon>
        <taxon>Pseudomonadati</taxon>
        <taxon>Pseudomonadota</taxon>
        <taxon>Alphaproteobacteria</taxon>
        <taxon>Hyphomicrobiales</taxon>
        <taxon>Afifellaceae</taxon>
        <taxon>Faunimonas</taxon>
    </lineage>
</organism>
<name>A0A1H8ZFE9_9HYPH</name>
<feature type="domain" description="Glycosyl transferase family 1" evidence="1">
    <location>
        <begin position="189"/>
        <end position="347"/>
    </location>
</feature>
<evidence type="ECO:0000313" key="4">
    <source>
        <dbReference type="Proteomes" id="UP000199647"/>
    </source>
</evidence>
<dbReference type="Pfam" id="PF00534">
    <property type="entry name" value="Glycos_transf_1"/>
    <property type="match status" value="1"/>
</dbReference>
<dbReference type="AlphaFoldDB" id="A0A1H8ZFE9"/>
<dbReference type="InterPro" id="IPR028098">
    <property type="entry name" value="Glyco_trans_4-like_N"/>
</dbReference>
<keyword evidence="4" id="KW-1185">Reference proteome</keyword>
<dbReference type="STRING" id="1855383.SAMN05216548_101140"/>
<dbReference type="InterPro" id="IPR001296">
    <property type="entry name" value="Glyco_trans_1"/>
</dbReference>
<dbReference type="GO" id="GO:0016757">
    <property type="term" value="F:glycosyltransferase activity"/>
    <property type="evidence" value="ECO:0007669"/>
    <property type="project" value="UniProtKB-ARBA"/>
</dbReference>
<dbReference type="PANTHER" id="PTHR45947:SF3">
    <property type="entry name" value="SULFOQUINOVOSYL TRANSFERASE SQD2"/>
    <property type="match status" value="1"/>
</dbReference>
<gene>
    <name evidence="3" type="ORF">SAMN05216548_101140</name>
</gene>
<dbReference type="SUPFAM" id="SSF53756">
    <property type="entry name" value="UDP-Glycosyltransferase/glycogen phosphorylase"/>
    <property type="match status" value="1"/>
</dbReference>
<evidence type="ECO:0000259" key="1">
    <source>
        <dbReference type="Pfam" id="PF00534"/>
    </source>
</evidence>
<reference evidence="3 4" key="1">
    <citation type="submission" date="2016-10" db="EMBL/GenBank/DDBJ databases">
        <authorList>
            <person name="de Groot N.N."/>
        </authorList>
    </citation>
    <scope>NUCLEOTIDE SEQUENCE [LARGE SCALE GENOMIC DNA]</scope>
    <source>
        <strain evidence="3 4">A52C2</strain>
    </source>
</reference>
<evidence type="ECO:0000313" key="3">
    <source>
        <dbReference type="EMBL" id="SEP63209.1"/>
    </source>
</evidence>
<dbReference type="RefSeq" id="WP_238858069.1">
    <property type="nucleotide sequence ID" value="NZ_FOFG01000001.1"/>
</dbReference>